<dbReference type="InterPro" id="IPR008621">
    <property type="entry name" value="Cbb3-typ_cyt_oxidase_comp"/>
</dbReference>
<evidence type="ECO:0000313" key="3">
    <source>
        <dbReference type="Proteomes" id="UP000243232"/>
    </source>
</evidence>
<dbReference type="Proteomes" id="UP000243232">
    <property type="component" value="Chromosome I"/>
</dbReference>
<reference evidence="3" key="1">
    <citation type="submission" date="2016-10" db="EMBL/GenBank/DDBJ databases">
        <authorList>
            <person name="Varghese N."/>
            <person name="Submissions S."/>
        </authorList>
    </citation>
    <scope>NUCLEOTIDE SEQUENCE [LARGE SCALE GENOMIC DNA]</scope>
    <source>
        <strain evidence="3">DSM 17875</strain>
    </source>
</reference>
<proteinExistence type="predicted"/>
<accession>A0A1H2EE82</accession>
<keyword evidence="1" id="KW-1133">Transmembrane helix</keyword>
<name>A0A1H2EE82_9PSED</name>
<organism evidence="2 3">
    <name type="scientific">Pseudomonas pohangensis</name>
    <dbReference type="NCBI Taxonomy" id="364197"/>
    <lineage>
        <taxon>Bacteria</taxon>
        <taxon>Pseudomonadati</taxon>
        <taxon>Pseudomonadota</taxon>
        <taxon>Gammaproteobacteria</taxon>
        <taxon>Pseudomonadales</taxon>
        <taxon>Pseudomonadaceae</taxon>
        <taxon>Pseudomonas</taxon>
    </lineage>
</organism>
<dbReference type="AlphaFoldDB" id="A0A1H2EE82"/>
<dbReference type="RefSeq" id="WP_090193102.1">
    <property type="nucleotide sequence ID" value="NZ_LT629785.1"/>
</dbReference>
<keyword evidence="1" id="KW-0472">Membrane</keyword>
<dbReference type="Pfam" id="PF05545">
    <property type="entry name" value="FixQ"/>
    <property type="match status" value="1"/>
</dbReference>
<dbReference type="OrthoDB" id="6402501at2"/>
<sequence>MQFTIYHFIALLVLAGAVFWAFGKKRKARFEEDAAIPFEDDAHDQDGRKQD</sequence>
<evidence type="ECO:0000313" key="2">
    <source>
        <dbReference type="EMBL" id="SDT93323.1"/>
    </source>
</evidence>
<keyword evidence="3" id="KW-1185">Reference proteome</keyword>
<protein>
    <submittedName>
        <fullName evidence="2">Cytochrome c oxidase cbb3-type subunit 4</fullName>
    </submittedName>
</protein>
<gene>
    <name evidence="2" type="ORF">SAMN05216296_0685</name>
</gene>
<keyword evidence="1" id="KW-0812">Transmembrane</keyword>
<feature type="transmembrane region" description="Helical" evidence="1">
    <location>
        <begin position="6"/>
        <end position="23"/>
    </location>
</feature>
<evidence type="ECO:0000256" key="1">
    <source>
        <dbReference type="SAM" id="Phobius"/>
    </source>
</evidence>
<dbReference type="EMBL" id="LT629785">
    <property type="protein sequence ID" value="SDT93323.1"/>
    <property type="molecule type" value="Genomic_DNA"/>
</dbReference>